<comment type="cofactor">
    <cofactor evidence="1">
        <name>Zn(2+)</name>
        <dbReference type="ChEBI" id="CHEBI:29105"/>
    </cofactor>
</comment>
<dbReference type="Gene3D" id="3.20.20.140">
    <property type="entry name" value="Metal-dependent hydrolases"/>
    <property type="match status" value="1"/>
</dbReference>
<keyword evidence="7" id="KW-1185">Reference proteome</keyword>
<comment type="caution">
    <text evidence="6">The sequence shown here is derived from an EMBL/GenBank/DDBJ whole genome shotgun (WGS) entry which is preliminary data.</text>
</comment>
<comment type="similarity">
    <text evidence="2">Belongs to the metallo-dependent hydrolases superfamily. Hydantoinase/dihydropyrimidinase family.</text>
</comment>
<feature type="domain" description="Amidohydrolase-related" evidence="5">
    <location>
        <begin position="51"/>
        <end position="435"/>
    </location>
</feature>
<dbReference type="PANTHER" id="PTHR11647">
    <property type="entry name" value="HYDRANTOINASE/DIHYDROPYRIMIDINASE FAMILY MEMBER"/>
    <property type="match status" value="1"/>
</dbReference>
<proteinExistence type="inferred from homology"/>
<organism evidence="6 7">
    <name type="scientific">Teichococcus aerophilus</name>
    <dbReference type="NCBI Taxonomy" id="1224513"/>
    <lineage>
        <taxon>Bacteria</taxon>
        <taxon>Pseudomonadati</taxon>
        <taxon>Pseudomonadota</taxon>
        <taxon>Alphaproteobacteria</taxon>
        <taxon>Acetobacterales</taxon>
        <taxon>Roseomonadaceae</taxon>
        <taxon>Roseomonas</taxon>
    </lineage>
</organism>
<dbReference type="InterPro" id="IPR032466">
    <property type="entry name" value="Metal_Hydrolase"/>
</dbReference>
<evidence type="ECO:0000313" key="7">
    <source>
        <dbReference type="Proteomes" id="UP000626026"/>
    </source>
</evidence>
<evidence type="ECO:0000259" key="5">
    <source>
        <dbReference type="Pfam" id="PF01979"/>
    </source>
</evidence>
<dbReference type="Gene3D" id="2.30.40.10">
    <property type="entry name" value="Urease, subunit C, domain 1"/>
    <property type="match status" value="1"/>
</dbReference>
<dbReference type="EC" id="3.5.2.2" evidence="6"/>
<dbReference type="SUPFAM" id="SSF51556">
    <property type="entry name" value="Metallo-dependent hydrolases"/>
    <property type="match status" value="1"/>
</dbReference>
<dbReference type="EMBL" id="JACTVA010000012">
    <property type="protein sequence ID" value="MBC9206971.1"/>
    <property type="molecule type" value="Genomic_DNA"/>
</dbReference>
<dbReference type="RefSeq" id="WP_187784146.1">
    <property type="nucleotide sequence ID" value="NZ_JACTVA010000012.1"/>
</dbReference>
<accession>A0ABR7RKW2</accession>
<dbReference type="GO" id="GO:0004157">
    <property type="term" value="F:dihydropyrimidinase activity"/>
    <property type="evidence" value="ECO:0007669"/>
    <property type="project" value="UniProtKB-EC"/>
</dbReference>
<dbReference type="InterPro" id="IPR011059">
    <property type="entry name" value="Metal-dep_hydrolase_composite"/>
</dbReference>
<protein>
    <submittedName>
        <fullName evidence="6">Dihydropyrimidinase</fullName>
        <ecNumber evidence="6">3.5.2.2</ecNumber>
    </submittedName>
</protein>
<reference evidence="6 7" key="1">
    <citation type="journal article" date="2013" name="Int. J. Syst. Evol. Microbiol.">
        <title>Roseomonas aerophila sp. nov., isolated from air.</title>
        <authorList>
            <person name="Kim S.J."/>
            <person name="Weon H.Y."/>
            <person name="Ahn J.H."/>
            <person name="Hong S.B."/>
            <person name="Seok S.J."/>
            <person name="Whang K.S."/>
            <person name="Kwon S.W."/>
        </authorList>
    </citation>
    <scope>NUCLEOTIDE SEQUENCE [LARGE SCALE GENOMIC DNA]</scope>
    <source>
        <strain evidence="6 7">NBRC 108923</strain>
    </source>
</reference>
<dbReference type="InterPro" id="IPR011778">
    <property type="entry name" value="Hydantoinase/dihydroPyrase"/>
</dbReference>
<keyword evidence="4 6" id="KW-0378">Hydrolase</keyword>
<dbReference type="InterPro" id="IPR050378">
    <property type="entry name" value="Metallo-dep_Hydrolases_sf"/>
</dbReference>
<evidence type="ECO:0000313" key="6">
    <source>
        <dbReference type="EMBL" id="MBC9206971.1"/>
    </source>
</evidence>
<evidence type="ECO:0000256" key="1">
    <source>
        <dbReference type="ARBA" id="ARBA00001947"/>
    </source>
</evidence>
<dbReference type="NCBIfam" id="TIGR02033">
    <property type="entry name" value="D-hydantoinase"/>
    <property type="match status" value="1"/>
</dbReference>
<name>A0ABR7RKW2_9PROT</name>
<dbReference type="Pfam" id="PF01979">
    <property type="entry name" value="Amidohydro_1"/>
    <property type="match status" value="1"/>
</dbReference>
<dbReference type="Proteomes" id="UP000626026">
    <property type="component" value="Unassembled WGS sequence"/>
</dbReference>
<dbReference type="SUPFAM" id="SSF51338">
    <property type="entry name" value="Composite domain of metallo-dependent hydrolases"/>
    <property type="match status" value="2"/>
</dbReference>
<gene>
    <name evidence="6" type="primary">hydA</name>
    <name evidence="6" type="ORF">IBL26_09015</name>
</gene>
<evidence type="ECO:0000256" key="2">
    <source>
        <dbReference type="ARBA" id="ARBA00008829"/>
    </source>
</evidence>
<dbReference type="InterPro" id="IPR006680">
    <property type="entry name" value="Amidohydro-rel"/>
</dbReference>
<dbReference type="PANTHER" id="PTHR11647:SF1">
    <property type="entry name" value="COLLAPSIN RESPONSE MEDIATOR PROTEIN"/>
    <property type="match status" value="1"/>
</dbReference>
<sequence>MTADLVIANGTVAHPAGVEKADILVGDGRILGLADPGSGRGARMVDATDHIVLPGGIDPHVHFLIGFMGQRSVYDFYSGTVAALRGGNTTVIDFALQRRGRTMIDGLKHRRVQADRHVATDYGLHLIATDINPATLAEIPAIVAAGASSMKVYTVYEKEQLKVEDGPLHDLMRALAPVGGMLGLHAENASLIDHAIARHLAAGEVAPRFHALSRPGLAETEAVQRGLLLAQDAGCPLHIFHLNSGPALDAIEAAQACGHAASAETCTHYLALTAEQYDRPDGHLFVMSPPLRDAATQDRMWEGVASGALGAVTSDDASYSAEAKALGAESFDRIANGVPGVEARLPLLYTLGVECGRITLPQLVEAWSTGPARLFGLAPEKGSITPGADADLVLIDPHTRRRMGVDSHYGPIGYNPYDGMDLTGWPSMTIRRGEIAVQDGAFLGKPGQGRFLVRRGRDA</sequence>
<keyword evidence="3" id="KW-0479">Metal-binding</keyword>
<evidence type="ECO:0000256" key="3">
    <source>
        <dbReference type="ARBA" id="ARBA00022723"/>
    </source>
</evidence>
<evidence type="ECO:0000256" key="4">
    <source>
        <dbReference type="ARBA" id="ARBA00022801"/>
    </source>
</evidence>